<dbReference type="PANTHER" id="PTHR31197">
    <property type="entry name" value="OS01G0612600 PROTEIN"/>
    <property type="match status" value="1"/>
</dbReference>
<dbReference type="Pfam" id="PF07800">
    <property type="entry name" value="DUF1644"/>
    <property type="match status" value="1"/>
</dbReference>
<evidence type="ECO:0000313" key="4">
    <source>
        <dbReference type="RefSeq" id="XP_022748580.1"/>
    </source>
</evidence>
<dbReference type="Proteomes" id="UP000515121">
    <property type="component" value="Unplaced"/>
</dbReference>
<reference evidence="3 4" key="1">
    <citation type="submission" date="2025-04" db="UniProtKB">
        <authorList>
            <consortium name="RefSeq"/>
        </authorList>
    </citation>
    <scope>IDENTIFICATION</scope>
    <source>
        <tissue evidence="3 4">Fruit stalk</tissue>
    </source>
</reference>
<proteinExistence type="predicted"/>
<evidence type="ECO:0000256" key="1">
    <source>
        <dbReference type="SAM" id="MobiDB-lite"/>
    </source>
</evidence>
<evidence type="ECO:0000313" key="2">
    <source>
        <dbReference type="Proteomes" id="UP000515121"/>
    </source>
</evidence>
<dbReference type="KEGG" id="dzi:111298143"/>
<dbReference type="InterPro" id="IPR012866">
    <property type="entry name" value="DUF1644"/>
</dbReference>
<organism evidence="2 4">
    <name type="scientific">Durio zibethinus</name>
    <name type="common">Durian</name>
    <dbReference type="NCBI Taxonomy" id="66656"/>
    <lineage>
        <taxon>Eukaryota</taxon>
        <taxon>Viridiplantae</taxon>
        <taxon>Streptophyta</taxon>
        <taxon>Embryophyta</taxon>
        <taxon>Tracheophyta</taxon>
        <taxon>Spermatophyta</taxon>
        <taxon>Magnoliopsida</taxon>
        <taxon>eudicotyledons</taxon>
        <taxon>Gunneridae</taxon>
        <taxon>Pentapetalae</taxon>
        <taxon>rosids</taxon>
        <taxon>malvids</taxon>
        <taxon>Malvales</taxon>
        <taxon>Malvaceae</taxon>
        <taxon>Helicteroideae</taxon>
        <taxon>Durio</taxon>
    </lineage>
</organism>
<evidence type="ECO:0000313" key="3">
    <source>
        <dbReference type="RefSeq" id="XP_022748579.1"/>
    </source>
</evidence>
<keyword evidence="2" id="KW-1185">Reference proteome</keyword>
<dbReference type="PANTHER" id="PTHR31197:SF12">
    <property type="entry name" value="OS02G0770600 PROTEIN"/>
    <property type="match status" value="1"/>
</dbReference>
<gene>
    <name evidence="3 4" type="primary">LOC111298143</name>
</gene>
<feature type="region of interest" description="Disordered" evidence="1">
    <location>
        <begin position="302"/>
        <end position="322"/>
    </location>
</feature>
<name>A0A6P5Z7U7_DURZI</name>
<accession>A0A6P5Z7U7</accession>
<sequence>MARGSRGRRIALGQYRSNPYSLLFRCQGTPGDLYPKKCSKALDKKDWEDATCTICMECPHNAVLLLCSSHDKGCRPYMCGTSFRYSNCLDQYKKFCNKVVSSNHEEALYGSDLTPGSGWPNEKCGVTKLACPLCRGQVKGWTVVEPAREYLNAKKRSCMQDDCSFVGNFKELRKHMRADHPYARPRIVDPALEQNWRRLEWEWEDVISTIRLTIPGAMVLGDYVIEEDHNGFDRNEEDGLNADAAERNGSFEVDSNFVNFFLLPALRSFANDLGRRPRQHAHAEDETAVGIRHTSPVGGLGFSDQVDEDFSNDDDDDGGNISLVSRLRRDGRLLLGRSGRRRRQREAIGGQI</sequence>
<dbReference type="RefSeq" id="XP_022748580.1">
    <property type="nucleotide sequence ID" value="XM_022892845.1"/>
</dbReference>
<dbReference type="RefSeq" id="XP_022748579.1">
    <property type="nucleotide sequence ID" value="XM_022892844.1"/>
</dbReference>
<protein>
    <submittedName>
        <fullName evidence="3 4">Uncharacterized protein LOC111298143 isoform X1</fullName>
    </submittedName>
</protein>
<feature type="compositionally biased region" description="Acidic residues" evidence="1">
    <location>
        <begin position="305"/>
        <end position="318"/>
    </location>
</feature>
<dbReference type="GeneID" id="111298143"/>
<dbReference type="AlphaFoldDB" id="A0A6P5Z7U7"/>
<dbReference type="OrthoDB" id="1921166at2759"/>